<dbReference type="Gene3D" id="1.10.287.130">
    <property type="match status" value="1"/>
</dbReference>
<evidence type="ECO:0000256" key="13">
    <source>
        <dbReference type="SAM" id="Phobius"/>
    </source>
</evidence>
<feature type="domain" description="HAMP" evidence="15">
    <location>
        <begin position="202"/>
        <end position="254"/>
    </location>
</feature>
<keyword evidence="12" id="KW-0902">Two-component regulatory system</keyword>
<dbReference type="InterPro" id="IPR036097">
    <property type="entry name" value="HisK_dim/P_sf"/>
</dbReference>
<dbReference type="CDD" id="cd06225">
    <property type="entry name" value="HAMP"/>
    <property type="match status" value="1"/>
</dbReference>
<evidence type="ECO:0000256" key="5">
    <source>
        <dbReference type="ARBA" id="ARBA00022553"/>
    </source>
</evidence>
<keyword evidence="6" id="KW-0808">Transferase</keyword>
<dbReference type="SUPFAM" id="SSF47384">
    <property type="entry name" value="Homodimeric domain of signal transducing histidine kinase"/>
    <property type="match status" value="1"/>
</dbReference>
<dbReference type="SMART" id="SM00304">
    <property type="entry name" value="HAMP"/>
    <property type="match status" value="1"/>
</dbReference>
<evidence type="ECO:0000256" key="10">
    <source>
        <dbReference type="ARBA" id="ARBA00022840"/>
    </source>
</evidence>
<keyword evidence="17" id="KW-1185">Reference proteome</keyword>
<evidence type="ECO:0000256" key="2">
    <source>
        <dbReference type="ARBA" id="ARBA00004651"/>
    </source>
</evidence>
<evidence type="ECO:0000256" key="9">
    <source>
        <dbReference type="ARBA" id="ARBA00022777"/>
    </source>
</evidence>
<evidence type="ECO:0000313" key="17">
    <source>
        <dbReference type="Proteomes" id="UP000321337"/>
    </source>
</evidence>
<keyword evidence="5" id="KW-0597">Phosphoprotein</keyword>
<dbReference type="Pfam" id="PF00672">
    <property type="entry name" value="HAMP"/>
    <property type="match status" value="1"/>
</dbReference>
<dbReference type="GO" id="GO:0005886">
    <property type="term" value="C:plasma membrane"/>
    <property type="evidence" value="ECO:0007669"/>
    <property type="project" value="UniProtKB-SubCell"/>
</dbReference>
<keyword evidence="4" id="KW-1003">Cell membrane</keyword>
<evidence type="ECO:0000256" key="1">
    <source>
        <dbReference type="ARBA" id="ARBA00000085"/>
    </source>
</evidence>
<feature type="transmembrane region" description="Helical" evidence="13">
    <location>
        <begin position="183"/>
        <end position="203"/>
    </location>
</feature>
<evidence type="ECO:0000256" key="12">
    <source>
        <dbReference type="ARBA" id="ARBA00023012"/>
    </source>
</evidence>
<name>A0A512L7J7_9PROT</name>
<dbReference type="InterPro" id="IPR003661">
    <property type="entry name" value="HisK_dim/P_dom"/>
</dbReference>
<keyword evidence="7 13" id="KW-0812">Transmembrane</keyword>
<dbReference type="AlphaFoldDB" id="A0A512L7J7"/>
<dbReference type="PROSITE" id="PS50885">
    <property type="entry name" value="HAMP"/>
    <property type="match status" value="1"/>
</dbReference>
<evidence type="ECO:0000256" key="3">
    <source>
        <dbReference type="ARBA" id="ARBA00012438"/>
    </source>
</evidence>
<dbReference type="GO" id="GO:0000155">
    <property type="term" value="F:phosphorelay sensor kinase activity"/>
    <property type="evidence" value="ECO:0007669"/>
    <property type="project" value="InterPro"/>
</dbReference>
<keyword evidence="11 13" id="KW-1133">Transmembrane helix</keyword>
<dbReference type="SUPFAM" id="SSF158472">
    <property type="entry name" value="HAMP domain-like"/>
    <property type="match status" value="1"/>
</dbReference>
<dbReference type="CDD" id="cd00082">
    <property type="entry name" value="HisKA"/>
    <property type="match status" value="1"/>
</dbReference>
<comment type="caution">
    <text evidence="16">The sequence shown here is derived from an EMBL/GenBank/DDBJ whole genome shotgun (WGS) entry which is preliminary data.</text>
</comment>
<dbReference type="InterPro" id="IPR003594">
    <property type="entry name" value="HATPase_dom"/>
</dbReference>
<sequence length="486" mass="52842">MSVPESGHPSIAPARTAKTTTGFTHTLRFRLMLSVALVHVVLMGVFVADAVQEQSDRIQAELYSRGRSLVALTAVASTNALLTEDLGALAEIIQRVKSQPDVVYCEILDSRGRVLGTTHPERLGKELPLLVAKPEQFPLAAGDHILDLQERIRIAGQTVGTVTLGLSTVRMDSALARTWREGLFFILAALIVGSAAAWALSLLTTRGLHNMMEAARKISRGDLDVRVPANSQDEAGMLAIAFNNMVASLKRASEDAAQEHERRTQAERLACVGEMSATIAHEIRNPLSAIINSVNLLGGDALNREERTQVISILNNESGRLSRILGDFLDFAKIRESEPTRADLKGLIEEIANMLYQDHRTGKHLHLTVSCAPDAQTAVFDRDQMRQVLWNLMLNALQSMPEGGELSVRTRRDGEKIMVSIADTGCGIAPQFLEKVTKPFVSSRKGGTGLGLAIVQRILVQHDTQLDIVSKQGAGTEVSFQLNGVS</sequence>
<protein>
    <recommendedName>
        <fullName evidence="3">histidine kinase</fullName>
        <ecNumber evidence="3">2.7.13.3</ecNumber>
    </recommendedName>
</protein>
<dbReference type="InterPro" id="IPR029151">
    <property type="entry name" value="Sensor-like_sf"/>
</dbReference>
<dbReference type="Pfam" id="PF02518">
    <property type="entry name" value="HATPase_c"/>
    <property type="match status" value="1"/>
</dbReference>
<feature type="transmembrane region" description="Helical" evidence="13">
    <location>
        <begin position="31"/>
        <end position="51"/>
    </location>
</feature>
<dbReference type="SMART" id="SM00387">
    <property type="entry name" value="HATPase_c"/>
    <property type="match status" value="1"/>
</dbReference>
<dbReference type="RefSeq" id="WP_147072528.1">
    <property type="nucleotide sequence ID" value="NZ_AP021884.1"/>
</dbReference>
<accession>A0A512L7J7</accession>
<proteinExistence type="predicted"/>
<dbReference type="InterPro" id="IPR004358">
    <property type="entry name" value="Sig_transdc_His_kin-like_C"/>
</dbReference>
<gene>
    <name evidence="16" type="ORF">TPL01_15910</name>
</gene>
<evidence type="ECO:0000259" key="14">
    <source>
        <dbReference type="PROSITE" id="PS50109"/>
    </source>
</evidence>
<evidence type="ECO:0000256" key="8">
    <source>
        <dbReference type="ARBA" id="ARBA00022741"/>
    </source>
</evidence>
<feature type="domain" description="Histidine kinase" evidence="14">
    <location>
        <begin position="278"/>
        <end position="486"/>
    </location>
</feature>
<dbReference type="Pfam" id="PF00512">
    <property type="entry name" value="HisKA"/>
    <property type="match status" value="1"/>
</dbReference>
<dbReference type="PANTHER" id="PTHR43065:SF10">
    <property type="entry name" value="PEROXIDE STRESS-ACTIVATED HISTIDINE KINASE MAK3"/>
    <property type="match status" value="1"/>
</dbReference>
<dbReference type="GO" id="GO:0005524">
    <property type="term" value="F:ATP binding"/>
    <property type="evidence" value="ECO:0007669"/>
    <property type="project" value="UniProtKB-KW"/>
</dbReference>
<dbReference type="InterPro" id="IPR003660">
    <property type="entry name" value="HAMP_dom"/>
</dbReference>
<reference evidence="16 17" key="1">
    <citation type="submission" date="2019-07" db="EMBL/GenBank/DDBJ databases">
        <title>Whole genome shotgun sequence of Thiobacillus plumbophilus NBRC 107929.</title>
        <authorList>
            <person name="Hosoyama A."/>
            <person name="Uohara A."/>
            <person name="Ohji S."/>
            <person name="Ichikawa N."/>
        </authorList>
    </citation>
    <scope>NUCLEOTIDE SEQUENCE [LARGE SCALE GENOMIC DNA]</scope>
    <source>
        <strain evidence="16 17">NBRC 107929</strain>
    </source>
</reference>
<evidence type="ECO:0000256" key="7">
    <source>
        <dbReference type="ARBA" id="ARBA00022692"/>
    </source>
</evidence>
<dbReference type="PRINTS" id="PR00344">
    <property type="entry name" value="BCTRLSENSOR"/>
</dbReference>
<dbReference type="Gene3D" id="6.10.340.10">
    <property type="match status" value="1"/>
</dbReference>
<evidence type="ECO:0000256" key="6">
    <source>
        <dbReference type="ARBA" id="ARBA00022679"/>
    </source>
</evidence>
<evidence type="ECO:0000259" key="15">
    <source>
        <dbReference type="PROSITE" id="PS50885"/>
    </source>
</evidence>
<dbReference type="InterPro" id="IPR005467">
    <property type="entry name" value="His_kinase_dom"/>
</dbReference>
<comment type="subcellular location">
    <subcellularLocation>
        <location evidence="2">Cell membrane</location>
        <topology evidence="2">Multi-pass membrane protein</topology>
    </subcellularLocation>
</comment>
<comment type="catalytic activity">
    <reaction evidence="1">
        <text>ATP + protein L-histidine = ADP + protein N-phospho-L-histidine.</text>
        <dbReference type="EC" id="2.7.13.3"/>
    </reaction>
</comment>
<keyword evidence="9 16" id="KW-0418">Kinase</keyword>
<dbReference type="Gene3D" id="3.30.565.10">
    <property type="entry name" value="Histidine kinase-like ATPase, C-terminal domain"/>
    <property type="match status" value="1"/>
</dbReference>
<dbReference type="Proteomes" id="UP000321337">
    <property type="component" value="Unassembled WGS sequence"/>
</dbReference>
<evidence type="ECO:0000256" key="11">
    <source>
        <dbReference type="ARBA" id="ARBA00022989"/>
    </source>
</evidence>
<keyword evidence="8" id="KW-0547">Nucleotide-binding</keyword>
<organism evidence="16 17">
    <name type="scientific">Sulfuriferula plumbiphila</name>
    <dbReference type="NCBI Taxonomy" id="171865"/>
    <lineage>
        <taxon>Bacteria</taxon>
        <taxon>Pseudomonadati</taxon>
        <taxon>Pseudomonadota</taxon>
        <taxon>Betaproteobacteria</taxon>
        <taxon>Nitrosomonadales</taxon>
        <taxon>Sulfuricellaceae</taxon>
        <taxon>Sulfuriferula</taxon>
    </lineage>
</organism>
<dbReference type="SUPFAM" id="SSF103190">
    <property type="entry name" value="Sensory domain-like"/>
    <property type="match status" value="1"/>
</dbReference>
<dbReference type="EC" id="2.7.13.3" evidence="3"/>
<keyword evidence="13" id="KW-0472">Membrane</keyword>
<dbReference type="PROSITE" id="PS50109">
    <property type="entry name" value="HIS_KIN"/>
    <property type="match status" value="1"/>
</dbReference>
<keyword evidence="10" id="KW-0067">ATP-binding</keyword>
<dbReference type="SUPFAM" id="SSF55874">
    <property type="entry name" value="ATPase domain of HSP90 chaperone/DNA topoisomerase II/histidine kinase"/>
    <property type="match status" value="1"/>
</dbReference>
<dbReference type="SMART" id="SM00388">
    <property type="entry name" value="HisKA"/>
    <property type="match status" value="1"/>
</dbReference>
<dbReference type="InterPro" id="IPR036890">
    <property type="entry name" value="HATPase_C_sf"/>
</dbReference>
<evidence type="ECO:0000256" key="4">
    <source>
        <dbReference type="ARBA" id="ARBA00022475"/>
    </source>
</evidence>
<dbReference type="OrthoDB" id="224978at2"/>
<dbReference type="PANTHER" id="PTHR43065">
    <property type="entry name" value="SENSOR HISTIDINE KINASE"/>
    <property type="match status" value="1"/>
</dbReference>
<evidence type="ECO:0000313" key="16">
    <source>
        <dbReference type="EMBL" id="GEP30453.1"/>
    </source>
</evidence>
<dbReference type="EMBL" id="BKAD01000014">
    <property type="protein sequence ID" value="GEP30453.1"/>
    <property type="molecule type" value="Genomic_DNA"/>
</dbReference>